<organism evidence="1 2">
    <name type="scientific">Mycobacterium phage Indlulamithi</name>
    <dbReference type="NCBI Taxonomy" id="2656582"/>
    <lineage>
        <taxon>Viruses</taxon>
        <taxon>Duplodnaviria</taxon>
        <taxon>Heunggongvirae</taxon>
        <taxon>Uroviricota</taxon>
        <taxon>Caudoviricetes</taxon>
        <taxon>Indlulamithivirus</taxon>
        <taxon>Indlulamithivirus indlulamithi</taxon>
    </lineage>
</organism>
<dbReference type="Proteomes" id="UP000423609">
    <property type="component" value="Segment"/>
</dbReference>
<dbReference type="KEGG" id="vg:55624533"/>
<sequence>MESDENESVRKKMFCIRCGEEILRHEPYFAIQKDIRAERYFFHGDELQCEAIQLAKTATFWPASGKTCQTWEHFTDLQKKTLIDWCRKELTK</sequence>
<dbReference type="GeneID" id="55624533"/>
<evidence type="ECO:0000313" key="1">
    <source>
        <dbReference type="EMBL" id="QGJ90134.1"/>
    </source>
</evidence>
<dbReference type="EMBL" id="MN585993">
    <property type="protein sequence ID" value="QGJ90134.1"/>
    <property type="molecule type" value="Genomic_DNA"/>
</dbReference>
<reference evidence="1 2" key="1">
    <citation type="submission" date="2019-10" db="EMBL/GenBank/DDBJ databases">
        <authorList>
            <person name="Garlena R.A."/>
            <person name="Russell D.A."/>
            <person name="Pope W.H."/>
            <person name="Jacobs-Sera D."/>
            <person name="Hatfull G.F."/>
        </authorList>
    </citation>
    <scope>NUCLEOTIDE SEQUENCE [LARGE SCALE GENOMIC DNA]</scope>
</reference>
<gene>
    <name evidence="1" type="primary">96</name>
    <name evidence="1" type="ORF">PBI_INDLULAMITHI_96</name>
</gene>
<evidence type="ECO:0000313" key="2">
    <source>
        <dbReference type="Proteomes" id="UP000423609"/>
    </source>
</evidence>
<proteinExistence type="predicted"/>
<name>A0A649VD52_9CAUD</name>
<keyword evidence="2" id="KW-1185">Reference proteome</keyword>
<protein>
    <submittedName>
        <fullName evidence="1">Uncharacterized protein</fullName>
    </submittedName>
</protein>
<dbReference type="RefSeq" id="YP_009853847.1">
    <property type="nucleotide sequence ID" value="NC_048824.1"/>
</dbReference>
<accession>A0A649VD52</accession>